<protein>
    <submittedName>
        <fullName evidence="2">Uncharacterized protein</fullName>
    </submittedName>
</protein>
<feature type="region of interest" description="Disordered" evidence="1">
    <location>
        <begin position="44"/>
        <end position="67"/>
    </location>
</feature>
<evidence type="ECO:0000313" key="3">
    <source>
        <dbReference type="Proteomes" id="UP000799764"/>
    </source>
</evidence>
<dbReference type="EMBL" id="MU001495">
    <property type="protein sequence ID" value="KAF2448785.1"/>
    <property type="molecule type" value="Genomic_DNA"/>
</dbReference>
<dbReference type="Proteomes" id="UP000799764">
    <property type="component" value="Unassembled WGS sequence"/>
</dbReference>
<accession>A0A9P4PR91</accession>
<dbReference type="AlphaFoldDB" id="A0A9P4PR91"/>
<keyword evidence="3" id="KW-1185">Reference proteome</keyword>
<organism evidence="2 3">
    <name type="scientific">Karstenula rhodostoma CBS 690.94</name>
    <dbReference type="NCBI Taxonomy" id="1392251"/>
    <lineage>
        <taxon>Eukaryota</taxon>
        <taxon>Fungi</taxon>
        <taxon>Dikarya</taxon>
        <taxon>Ascomycota</taxon>
        <taxon>Pezizomycotina</taxon>
        <taxon>Dothideomycetes</taxon>
        <taxon>Pleosporomycetidae</taxon>
        <taxon>Pleosporales</taxon>
        <taxon>Massarineae</taxon>
        <taxon>Didymosphaeriaceae</taxon>
        <taxon>Karstenula</taxon>
    </lineage>
</organism>
<proteinExistence type="predicted"/>
<reference evidence="2" key="1">
    <citation type="journal article" date="2020" name="Stud. Mycol.">
        <title>101 Dothideomycetes genomes: a test case for predicting lifestyles and emergence of pathogens.</title>
        <authorList>
            <person name="Haridas S."/>
            <person name="Albert R."/>
            <person name="Binder M."/>
            <person name="Bloem J."/>
            <person name="Labutti K."/>
            <person name="Salamov A."/>
            <person name="Andreopoulos B."/>
            <person name="Baker S."/>
            <person name="Barry K."/>
            <person name="Bills G."/>
            <person name="Bluhm B."/>
            <person name="Cannon C."/>
            <person name="Castanera R."/>
            <person name="Culley D."/>
            <person name="Daum C."/>
            <person name="Ezra D."/>
            <person name="Gonzalez J."/>
            <person name="Henrissat B."/>
            <person name="Kuo A."/>
            <person name="Liang C."/>
            <person name="Lipzen A."/>
            <person name="Lutzoni F."/>
            <person name="Magnuson J."/>
            <person name="Mondo S."/>
            <person name="Nolan M."/>
            <person name="Ohm R."/>
            <person name="Pangilinan J."/>
            <person name="Park H.-J."/>
            <person name="Ramirez L."/>
            <person name="Alfaro M."/>
            <person name="Sun H."/>
            <person name="Tritt A."/>
            <person name="Yoshinaga Y."/>
            <person name="Zwiers L.-H."/>
            <person name="Turgeon B."/>
            <person name="Goodwin S."/>
            <person name="Spatafora J."/>
            <person name="Crous P."/>
            <person name="Grigoriev I."/>
        </authorList>
    </citation>
    <scope>NUCLEOTIDE SEQUENCE</scope>
    <source>
        <strain evidence="2">CBS 690.94</strain>
    </source>
</reference>
<evidence type="ECO:0000256" key="1">
    <source>
        <dbReference type="SAM" id="MobiDB-lite"/>
    </source>
</evidence>
<name>A0A9P4PR91_9PLEO</name>
<gene>
    <name evidence="2" type="ORF">P171DRAFT_219221</name>
</gene>
<sequence>MPNVKSVAVAITTMSLFARSGPRPKSNHLTRTAHYPLYLQHVFGNTATDPTPSPKDPMDTHPTTALH</sequence>
<evidence type="ECO:0000313" key="2">
    <source>
        <dbReference type="EMBL" id="KAF2448785.1"/>
    </source>
</evidence>
<comment type="caution">
    <text evidence="2">The sequence shown here is derived from an EMBL/GenBank/DDBJ whole genome shotgun (WGS) entry which is preliminary data.</text>
</comment>